<feature type="domain" description="2EXR" evidence="2">
    <location>
        <begin position="18"/>
        <end position="151"/>
    </location>
</feature>
<dbReference type="VEuPathDB" id="FungiDB:GGTG_11519"/>
<reference evidence="5" key="1">
    <citation type="submission" date="2010-07" db="EMBL/GenBank/DDBJ databases">
        <title>The genome sequence of Gaeumannomyces graminis var. tritici strain R3-111a-1.</title>
        <authorList>
            <consortium name="The Broad Institute Genome Sequencing Platform"/>
            <person name="Ma L.-J."/>
            <person name="Dead R."/>
            <person name="Young S."/>
            <person name="Zeng Q."/>
            <person name="Koehrsen M."/>
            <person name="Alvarado L."/>
            <person name="Berlin A."/>
            <person name="Chapman S.B."/>
            <person name="Chen Z."/>
            <person name="Freedman E."/>
            <person name="Gellesch M."/>
            <person name="Goldberg J."/>
            <person name="Griggs A."/>
            <person name="Gujja S."/>
            <person name="Heilman E.R."/>
            <person name="Heiman D."/>
            <person name="Hepburn T."/>
            <person name="Howarth C."/>
            <person name="Jen D."/>
            <person name="Larson L."/>
            <person name="Mehta T."/>
            <person name="Neiman D."/>
            <person name="Pearson M."/>
            <person name="Roberts A."/>
            <person name="Saif S."/>
            <person name="Shea T."/>
            <person name="Shenoy N."/>
            <person name="Sisk P."/>
            <person name="Stolte C."/>
            <person name="Sykes S."/>
            <person name="Walk T."/>
            <person name="White J."/>
            <person name="Yandava C."/>
            <person name="Haas B."/>
            <person name="Nusbaum C."/>
            <person name="Birren B."/>
        </authorList>
    </citation>
    <scope>NUCLEOTIDE SEQUENCE [LARGE SCALE GENOMIC DNA]</scope>
    <source>
        <strain evidence="5">R3-111a-1</strain>
    </source>
</reference>
<reference evidence="4" key="4">
    <citation type="journal article" date="2015" name="G3 (Bethesda)">
        <title>Genome sequences of three phytopathogenic species of the Magnaporthaceae family of fungi.</title>
        <authorList>
            <person name="Okagaki L.H."/>
            <person name="Nunes C.C."/>
            <person name="Sailsbery J."/>
            <person name="Clay B."/>
            <person name="Brown D."/>
            <person name="John T."/>
            <person name="Oh Y."/>
            <person name="Young N."/>
            <person name="Fitzgerald M."/>
            <person name="Haas B.J."/>
            <person name="Zeng Q."/>
            <person name="Young S."/>
            <person name="Adiconis X."/>
            <person name="Fan L."/>
            <person name="Levin J.Z."/>
            <person name="Mitchell T.K."/>
            <person name="Okubara P.A."/>
            <person name="Farman M.L."/>
            <person name="Kohn L.M."/>
            <person name="Birren B."/>
            <person name="Ma L.-J."/>
            <person name="Dean R.A."/>
        </authorList>
    </citation>
    <scope>NUCLEOTIDE SEQUENCE</scope>
    <source>
        <strain evidence="4">R3-111a-1</strain>
    </source>
</reference>
<dbReference type="PANTHER" id="PTHR35910:SF1">
    <property type="entry name" value="2EXR DOMAIN-CONTAINING PROTEIN"/>
    <property type="match status" value="1"/>
</dbReference>
<dbReference type="HOGENOM" id="CLU_045008_1_0_1"/>
<reference evidence="4" key="5">
    <citation type="submission" date="2018-04" db="UniProtKB">
        <authorList>
            <consortium name="EnsemblFungi"/>
        </authorList>
    </citation>
    <scope>IDENTIFICATION</scope>
    <source>
        <strain evidence="4">R3-111a-1</strain>
    </source>
</reference>
<dbReference type="RefSeq" id="XP_009227674.1">
    <property type="nucleotide sequence ID" value="XM_009229410.1"/>
</dbReference>
<gene>
    <name evidence="4" type="primary">20351977</name>
    <name evidence="3" type="ORF">GGTG_11519</name>
</gene>
<keyword evidence="5" id="KW-1185">Reference proteome</keyword>
<protein>
    <recommendedName>
        <fullName evidence="2">2EXR domain-containing protein</fullName>
    </recommendedName>
</protein>
<evidence type="ECO:0000313" key="5">
    <source>
        <dbReference type="Proteomes" id="UP000006039"/>
    </source>
</evidence>
<dbReference type="PANTHER" id="PTHR35910">
    <property type="entry name" value="2EXR DOMAIN-CONTAINING PROTEIN"/>
    <property type="match status" value="1"/>
</dbReference>
<proteinExistence type="predicted"/>
<evidence type="ECO:0000259" key="2">
    <source>
        <dbReference type="Pfam" id="PF20150"/>
    </source>
</evidence>
<dbReference type="eggNOG" id="ENOG502RPDK">
    <property type="taxonomic scope" value="Eukaryota"/>
</dbReference>
<dbReference type="AlphaFoldDB" id="J3PDF1"/>
<organism evidence="3">
    <name type="scientific">Gaeumannomyces tritici (strain R3-111a-1)</name>
    <name type="common">Wheat and barley take-all root rot fungus</name>
    <name type="synonym">Gaeumannomyces graminis var. tritici</name>
    <dbReference type="NCBI Taxonomy" id="644352"/>
    <lineage>
        <taxon>Eukaryota</taxon>
        <taxon>Fungi</taxon>
        <taxon>Dikarya</taxon>
        <taxon>Ascomycota</taxon>
        <taxon>Pezizomycotina</taxon>
        <taxon>Sordariomycetes</taxon>
        <taxon>Sordariomycetidae</taxon>
        <taxon>Magnaporthales</taxon>
        <taxon>Magnaporthaceae</taxon>
        <taxon>Gaeumannomyces</taxon>
    </lineage>
</organism>
<evidence type="ECO:0000313" key="3">
    <source>
        <dbReference type="EMBL" id="EJT70496.1"/>
    </source>
</evidence>
<dbReference type="OrthoDB" id="3469466at2759"/>
<reference evidence="3" key="3">
    <citation type="submission" date="2010-09" db="EMBL/GenBank/DDBJ databases">
        <title>Annotation of Gaeumannomyces graminis var. tritici R3-111a-1.</title>
        <authorList>
            <consortium name="The Broad Institute Genome Sequencing Platform"/>
            <person name="Ma L.-J."/>
            <person name="Dead R."/>
            <person name="Young S.K."/>
            <person name="Zeng Q."/>
            <person name="Gargeya S."/>
            <person name="Fitzgerald M."/>
            <person name="Haas B."/>
            <person name="Abouelleil A."/>
            <person name="Alvarado L."/>
            <person name="Arachchi H.M."/>
            <person name="Berlin A."/>
            <person name="Brown A."/>
            <person name="Chapman S.B."/>
            <person name="Chen Z."/>
            <person name="Dunbar C."/>
            <person name="Freedman E."/>
            <person name="Gearin G."/>
            <person name="Gellesch M."/>
            <person name="Goldberg J."/>
            <person name="Griggs A."/>
            <person name="Gujja S."/>
            <person name="Heiman D."/>
            <person name="Howarth C."/>
            <person name="Larson L."/>
            <person name="Lui A."/>
            <person name="MacDonald P.J.P."/>
            <person name="Mehta T."/>
            <person name="Montmayeur A."/>
            <person name="Murphy C."/>
            <person name="Neiman D."/>
            <person name="Pearson M."/>
            <person name="Priest M."/>
            <person name="Roberts A."/>
            <person name="Saif S."/>
            <person name="Shea T."/>
            <person name="Shenoy N."/>
            <person name="Sisk P."/>
            <person name="Stolte C."/>
            <person name="Sykes S."/>
            <person name="Yandava C."/>
            <person name="Wortman J."/>
            <person name="Nusbaum C."/>
            <person name="Birren B."/>
        </authorList>
    </citation>
    <scope>NUCLEOTIDE SEQUENCE</scope>
    <source>
        <strain evidence="3">R3-111a-1</strain>
    </source>
</reference>
<dbReference type="Proteomes" id="UP000006039">
    <property type="component" value="Unassembled WGS sequence"/>
</dbReference>
<evidence type="ECO:0000256" key="1">
    <source>
        <dbReference type="SAM" id="MobiDB-lite"/>
    </source>
</evidence>
<reference evidence="3" key="2">
    <citation type="submission" date="2010-07" db="EMBL/GenBank/DDBJ databases">
        <authorList>
            <consortium name="The Broad Institute Genome Sequencing Platform"/>
            <consortium name="Broad Institute Genome Sequencing Center for Infectious Disease"/>
            <person name="Ma L.-J."/>
            <person name="Dead R."/>
            <person name="Young S."/>
            <person name="Zeng Q."/>
            <person name="Koehrsen M."/>
            <person name="Alvarado L."/>
            <person name="Berlin A."/>
            <person name="Chapman S.B."/>
            <person name="Chen Z."/>
            <person name="Freedman E."/>
            <person name="Gellesch M."/>
            <person name="Goldberg J."/>
            <person name="Griggs A."/>
            <person name="Gujja S."/>
            <person name="Heilman E.R."/>
            <person name="Heiman D."/>
            <person name="Hepburn T."/>
            <person name="Howarth C."/>
            <person name="Jen D."/>
            <person name="Larson L."/>
            <person name="Mehta T."/>
            <person name="Neiman D."/>
            <person name="Pearson M."/>
            <person name="Roberts A."/>
            <person name="Saif S."/>
            <person name="Shea T."/>
            <person name="Shenoy N."/>
            <person name="Sisk P."/>
            <person name="Stolte C."/>
            <person name="Sykes S."/>
            <person name="Walk T."/>
            <person name="White J."/>
            <person name="Yandava C."/>
            <person name="Haas B."/>
            <person name="Nusbaum C."/>
            <person name="Birren B."/>
        </authorList>
    </citation>
    <scope>NUCLEOTIDE SEQUENCE</scope>
    <source>
        <strain evidence="3">R3-111a-1</strain>
    </source>
</reference>
<dbReference type="InterPro" id="IPR045518">
    <property type="entry name" value="2EXR"/>
</dbReference>
<feature type="region of interest" description="Disordered" evidence="1">
    <location>
        <begin position="59"/>
        <end position="83"/>
    </location>
</feature>
<dbReference type="EnsemblFungi" id="EJT70496">
    <property type="protein sequence ID" value="EJT70496"/>
    <property type="gene ID" value="GGTG_11519"/>
</dbReference>
<dbReference type="Pfam" id="PF20150">
    <property type="entry name" value="2EXR"/>
    <property type="match status" value="1"/>
</dbReference>
<dbReference type="GeneID" id="20351977"/>
<accession>J3PDF1</accession>
<dbReference type="EMBL" id="GL385401">
    <property type="protein sequence ID" value="EJT70496.1"/>
    <property type="molecule type" value="Genomic_DNA"/>
</dbReference>
<evidence type="ECO:0000313" key="4">
    <source>
        <dbReference type="EnsemblFungi" id="EJT70496"/>
    </source>
</evidence>
<dbReference type="STRING" id="644352.J3PDF1"/>
<name>J3PDF1_GAET3</name>
<sequence length="466" mass="53775">MQLLNDTHFRSTPSDTAFRFFQRLPVELRLIIWLHTLRRSRWVPLDIVLPEDEESRAKWPGQVGAASGPSHQNKERPPSYTTTNSLGRVISGNDYYFAVHDDGSALSPLLRVSKEARKVALDFYRLRLPVHHRLPQAQGRPLYLNPEWDVIFLRWAKFPRLLADVLHDIKAYDVRDVGVVHLAPDDRTARGYSPCLWELLSQNILWPNTDSPSIEEGVSPCTFHPLATSSFKDTLKDKLRSVFYVLDFLGGSRIRAPLGGAIGPGSFTCHHGRGHPLQRHLPTVTFFDWLHEDSRPVAEDLKTLQFFKDPRKHSEERRDVESLFGITRQADAAFDFYLCLTLDWRRVNYAFGDSTDYQHHRDETSRGLGDFIKHDEEEWHRTCGWVEKNFAAVEYKPGRHGSLMNQATYDRLLVELHDVVDIWVFKPDAFGEVTPENRTTVMEQFKRNYDVSASRPSLVVFENPAE</sequence>